<reference evidence="3" key="1">
    <citation type="submission" date="2013-06" db="EMBL/GenBank/DDBJ databases">
        <authorList>
            <person name="Zhao Q."/>
        </authorList>
    </citation>
    <scope>NUCLEOTIDE SEQUENCE</scope>
    <source>
        <strain evidence="3">cv. W1943</strain>
    </source>
</reference>
<dbReference type="OMA" id="HDGNGVM"/>
<dbReference type="Proteomes" id="UP000008022">
    <property type="component" value="Unassembled WGS sequence"/>
</dbReference>
<protein>
    <submittedName>
        <fullName evidence="2">Uncharacterized protein</fullName>
    </submittedName>
</protein>
<dbReference type="AlphaFoldDB" id="A0A0E0QHN6"/>
<keyword evidence="3" id="KW-1185">Reference proteome</keyword>
<evidence type="ECO:0000256" key="1">
    <source>
        <dbReference type="SAM" id="MobiDB-lite"/>
    </source>
</evidence>
<reference evidence="2" key="2">
    <citation type="submission" date="2015-06" db="UniProtKB">
        <authorList>
            <consortium name="EnsemblPlants"/>
        </authorList>
    </citation>
    <scope>IDENTIFICATION</scope>
</reference>
<proteinExistence type="predicted"/>
<evidence type="ECO:0000313" key="3">
    <source>
        <dbReference type="Proteomes" id="UP000008022"/>
    </source>
</evidence>
<dbReference type="Gramene" id="ORUFI08G12730.1">
    <property type="protein sequence ID" value="ORUFI08G12730.1"/>
    <property type="gene ID" value="ORUFI08G12730"/>
</dbReference>
<feature type="region of interest" description="Disordered" evidence="1">
    <location>
        <begin position="27"/>
        <end position="55"/>
    </location>
</feature>
<evidence type="ECO:0000313" key="2">
    <source>
        <dbReference type="EnsemblPlants" id="ORUFI08G12730.1"/>
    </source>
</evidence>
<dbReference type="HOGENOM" id="CLU_1542517_0_0_1"/>
<sequence length="176" mass="19447">MVDNKGMGGSVDDNDCADCACSAKGPTRFSDGGAGTETMKAGSRRRRHSWPPRAWRGPLTDGVEDLDVPRLRPLDLVTARRGGVRALWWQSSSEGKSRHHDGNGVMATERAQQGWGRSQQRMKSGQWRPRRVVRPTIDMAKWLSKFGQCAVRFGQVGKAVGDIFSPKLLNFGLESH</sequence>
<accession>A0A0E0QHN6</accession>
<name>A0A0E0QHN6_ORYRU</name>
<dbReference type="EnsemblPlants" id="ORUFI08G12730.1">
    <property type="protein sequence ID" value="ORUFI08G12730.1"/>
    <property type="gene ID" value="ORUFI08G12730"/>
</dbReference>
<organism evidence="2 3">
    <name type="scientific">Oryza rufipogon</name>
    <name type="common">Brownbeard rice</name>
    <name type="synonym">Asian wild rice</name>
    <dbReference type="NCBI Taxonomy" id="4529"/>
    <lineage>
        <taxon>Eukaryota</taxon>
        <taxon>Viridiplantae</taxon>
        <taxon>Streptophyta</taxon>
        <taxon>Embryophyta</taxon>
        <taxon>Tracheophyta</taxon>
        <taxon>Spermatophyta</taxon>
        <taxon>Magnoliopsida</taxon>
        <taxon>Liliopsida</taxon>
        <taxon>Poales</taxon>
        <taxon>Poaceae</taxon>
        <taxon>BOP clade</taxon>
        <taxon>Oryzoideae</taxon>
        <taxon>Oryzeae</taxon>
        <taxon>Oryzinae</taxon>
        <taxon>Oryza</taxon>
    </lineage>
</organism>